<dbReference type="SUPFAM" id="SSF159888">
    <property type="entry name" value="YdhG-like"/>
    <property type="match status" value="1"/>
</dbReference>
<proteinExistence type="predicted"/>
<protein>
    <submittedName>
        <fullName evidence="2">DUF1801 domain-containing protein</fullName>
    </submittedName>
</protein>
<dbReference type="EMBL" id="JABBNU010000009">
    <property type="protein sequence ID" value="NMM49585.1"/>
    <property type="molecule type" value="Genomic_DNA"/>
</dbReference>
<dbReference type="AlphaFoldDB" id="A0A848J256"/>
<dbReference type="Proteomes" id="UP000559010">
    <property type="component" value="Unassembled WGS sequence"/>
</dbReference>
<evidence type="ECO:0000313" key="3">
    <source>
        <dbReference type="Proteomes" id="UP000559010"/>
    </source>
</evidence>
<reference evidence="2 3" key="1">
    <citation type="submission" date="2020-04" db="EMBL/GenBank/DDBJ databases">
        <title>Flammeovirgaceae bacterium KN852 isolated from deep sea.</title>
        <authorList>
            <person name="Zhang D.-C."/>
        </authorList>
    </citation>
    <scope>NUCLEOTIDE SEQUENCE [LARGE SCALE GENOMIC DNA]</scope>
    <source>
        <strain evidence="2 3">KN852</strain>
    </source>
</reference>
<evidence type="ECO:0000313" key="2">
    <source>
        <dbReference type="EMBL" id="NMM49585.1"/>
    </source>
</evidence>
<dbReference type="Pfam" id="PF08818">
    <property type="entry name" value="DUF1801"/>
    <property type="match status" value="1"/>
</dbReference>
<gene>
    <name evidence="2" type="ORF">HH304_14345</name>
</gene>
<feature type="domain" description="YdhG-like" evidence="1">
    <location>
        <begin position="29"/>
        <end position="94"/>
    </location>
</feature>
<comment type="caution">
    <text evidence="2">The sequence shown here is derived from an EMBL/GenBank/DDBJ whole genome shotgun (WGS) entry which is preliminary data.</text>
</comment>
<accession>A0A848J256</accession>
<dbReference type="Gene3D" id="3.90.1150.200">
    <property type="match status" value="1"/>
</dbReference>
<evidence type="ECO:0000259" key="1">
    <source>
        <dbReference type="Pfam" id="PF08818"/>
    </source>
</evidence>
<name>A0A848J256_9BACT</name>
<keyword evidence="3" id="KW-1185">Reference proteome</keyword>
<organism evidence="2 3">
    <name type="scientific">Marinigracilibium pacificum</name>
    <dbReference type="NCBI Taxonomy" id="2729599"/>
    <lineage>
        <taxon>Bacteria</taxon>
        <taxon>Pseudomonadati</taxon>
        <taxon>Bacteroidota</taxon>
        <taxon>Cytophagia</taxon>
        <taxon>Cytophagales</taxon>
        <taxon>Flammeovirgaceae</taxon>
        <taxon>Marinigracilibium</taxon>
    </lineage>
</organism>
<dbReference type="RefSeq" id="WP_169682843.1">
    <property type="nucleotide sequence ID" value="NZ_JABBNU010000009.1"/>
</dbReference>
<sequence length="124" mass="14713">MKAIPNQPDARVTDYLSQNLNDTVYQLSEQIRQWLIETPGVSEAIKYKVPFYDYLGPLIYFNPKRDHLIIGFTKGIYMEDPFNMLVGDQKNIRHYIVNEGIDIFEHLPFYFDEAIRINKLLKKR</sequence>
<dbReference type="InterPro" id="IPR014922">
    <property type="entry name" value="YdhG-like"/>
</dbReference>